<reference evidence="2" key="1">
    <citation type="submission" date="2021-01" db="EMBL/GenBank/DDBJ databases">
        <authorList>
            <person name="Corre E."/>
            <person name="Pelletier E."/>
            <person name="Niang G."/>
            <person name="Scheremetjew M."/>
            <person name="Finn R."/>
            <person name="Kale V."/>
            <person name="Holt S."/>
            <person name="Cochrane G."/>
            <person name="Meng A."/>
            <person name="Brown T."/>
            <person name="Cohen L."/>
        </authorList>
    </citation>
    <scope>NUCLEOTIDE SEQUENCE</scope>
    <source>
        <strain evidence="2">CCMP1594</strain>
    </source>
</reference>
<feature type="region of interest" description="Disordered" evidence="1">
    <location>
        <begin position="1"/>
        <end position="20"/>
    </location>
</feature>
<protein>
    <submittedName>
        <fullName evidence="2">Uncharacterized protein</fullName>
    </submittedName>
</protein>
<accession>A0A7S4LG79</accession>
<dbReference type="EMBL" id="HBJA01111120">
    <property type="protein sequence ID" value="CAE0827077.1"/>
    <property type="molecule type" value="Transcribed_RNA"/>
</dbReference>
<name>A0A7S4LG79_9EUGL</name>
<organism evidence="2">
    <name type="scientific">Eutreptiella gymnastica</name>
    <dbReference type="NCBI Taxonomy" id="73025"/>
    <lineage>
        <taxon>Eukaryota</taxon>
        <taxon>Discoba</taxon>
        <taxon>Euglenozoa</taxon>
        <taxon>Euglenida</taxon>
        <taxon>Spirocuta</taxon>
        <taxon>Euglenophyceae</taxon>
        <taxon>Eutreptiales</taxon>
        <taxon>Eutreptiaceae</taxon>
        <taxon>Eutreptiella</taxon>
    </lineage>
</organism>
<proteinExistence type="predicted"/>
<gene>
    <name evidence="2" type="ORF">EGYM00163_LOCUS38338</name>
</gene>
<evidence type="ECO:0000256" key="1">
    <source>
        <dbReference type="SAM" id="MobiDB-lite"/>
    </source>
</evidence>
<evidence type="ECO:0000313" key="2">
    <source>
        <dbReference type="EMBL" id="CAE0827077.1"/>
    </source>
</evidence>
<dbReference type="AlphaFoldDB" id="A0A7S4LG79"/>
<sequence>MAVSSHGDPDGPPSVGTGSALKFSVEMTPVTCDADLGFAQVTPATQGGKLPSPNRQLEFDSALDFYTPTGAVGALRSLGLQLIESPVTDVSSDDSQSVVCALQFMDEDDLITSANETVSMGSTDTDSSLY</sequence>